<accession>A0A6V8NF83</accession>
<dbReference type="Pfam" id="PF13181">
    <property type="entry name" value="TPR_8"/>
    <property type="match status" value="2"/>
</dbReference>
<dbReference type="EMBL" id="BLXZ01000010">
    <property type="protein sequence ID" value="GFO70447.1"/>
    <property type="molecule type" value="Genomic_DNA"/>
</dbReference>
<feature type="repeat" description="TPR" evidence="3">
    <location>
        <begin position="187"/>
        <end position="220"/>
    </location>
</feature>
<evidence type="ECO:0000256" key="1">
    <source>
        <dbReference type="ARBA" id="ARBA00022737"/>
    </source>
</evidence>
<dbReference type="Proteomes" id="UP000587586">
    <property type="component" value="Unassembled WGS sequence"/>
</dbReference>
<keyword evidence="2 3" id="KW-0802">TPR repeat</keyword>
<dbReference type="SUPFAM" id="SSF48452">
    <property type="entry name" value="TPR-like"/>
    <property type="match status" value="1"/>
</dbReference>
<dbReference type="SUPFAM" id="SSF103642">
    <property type="entry name" value="Sec-C motif"/>
    <property type="match status" value="1"/>
</dbReference>
<feature type="repeat" description="TPR" evidence="3">
    <location>
        <begin position="153"/>
        <end position="186"/>
    </location>
</feature>
<dbReference type="SMART" id="SM00028">
    <property type="entry name" value="TPR"/>
    <property type="match status" value="7"/>
</dbReference>
<dbReference type="AlphaFoldDB" id="A0A6V8NF83"/>
<sequence>MEKINRNDKCPCGSGKKYKSCCLPQLEAQRFAALSHLRETCGIPHGEPVSTAKAIFIAVECQKSGQLQRAETVYENVLKLEPENQDVLFAMALIAQSKDDKDAAVNFLVRCLNADPGNYNYCIRIGSIYNSLGMPEKAQECFQSIKALIANTPQDQFNLGNLFNNLGELDEAIVCYEQALRAKPDFGEAHFNLGTVHLKKNELAKAVECLQTALKVNPSYSKAHNNLGYTLSKMGDLDGAIDHYKKALSISPDFAQAHYNLGNALKEQGLTDEAMACFEKTRELQPTMPELAEIFK</sequence>
<dbReference type="Gene3D" id="3.10.450.50">
    <property type="match status" value="1"/>
</dbReference>
<feature type="repeat" description="TPR" evidence="3">
    <location>
        <begin position="221"/>
        <end position="254"/>
    </location>
</feature>
<name>A0A6V8NF83_9BACT</name>
<dbReference type="Pfam" id="PF13414">
    <property type="entry name" value="TPR_11"/>
    <property type="match status" value="2"/>
</dbReference>
<dbReference type="PANTHER" id="PTHR44943:SF8">
    <property type="entry name" value="TPR REPEAT-CONTAINING PROTEIN MJ0263"/>
    <property type="match status" value="1"/>
</dbReference>
<proteinExistence type="predicted"/>
<dbReference type="Gene3D" id="1.25.40.10">
    <property type="entry name" value="Tetratricopeptide repeat domain"/>
    <property type="match status" value="3"/>
</dbReference>
<dbReference type="InterPro" id="IPR051685">
    <property type="entry name" value="Ycf3/AcsC/BcsC/TPR_MFPF"/>
</dbReference>
<dbReference type="RefSeq" id="WP_183363065.1">
    <property type="nucleotide sequence ID" value="NZ_BLXZ01000010.1"/>
</dbReference>
<feature type="repeat" description="TPR" evidence="3">
    <location>
        <begin position="255"/>
        <end position="288"/>
    </location>
</feature>
<dbReference type="InterPro" id="IPR004027">
    <property type="entry name" value="SEC_C_motif"/>
</dbReference>
<keyword evidence="1" id="KW-0677">Repeat</keyword>
<dbReference type="PROSITE" id="PS50293">
    <property type="entry name" value="TPR_REGION"/>
    <property type="match status" value="3"/>
</dbReference>
<keyword evidence="5" id="KW-1185">Reference proteome</keyword>
<comment type="caution">
    <text evidence="4">The sequence shown here is derived from an EMBL/GenBank/DDBJ whole genome shotgun (WGS) entry which is preliminary data.</text>
</comment>
<evidence type="ECO:0000256" key="3">
    <source>
        <dbReference type="PROSITE-ProRule" id="PRU00339"/>
    </source>
</evidence>
<gene>
    <name evidence="4" type="ORF">GMLC_40260</name>
</gene>
<dbReference type="PANTHER" id="PTHR44943">
    <property type="entry name" value="CELLULOSE SYNTHASE OPERON PROTEIN C"/>
    <property type="match status" value="1"/>
</dbReference>
<organism evidence="4 5">
    <name type="scientific">Geomonas limicola</name>
    <dbReference type="NCBI Taxonomy" id="2740186"/>
    <lineage>
        <taxon>Bacteria</taxon>
        <taxon>Pseudomonadati</taxon>
        <taxon>Thermodesulfobacteriota</taxon>
        <taxon>Desulfuromonadia</taxon>
        <taxon>Geobacterales</taxon>
        <taxon>Geobacteraceae</taxon>
        <taxon>Geomonas</taxon>
    </lineage>
</organism>
<evidence type="ECO:0000313" key="4">
    <source>
        <dbReference type="EMBL" id="GFO70447.1"/>
    </source>
</evidence>
<dbReference type="InterPro" id="IPR011990">
    <property type="entry name" value="TPR-like_helical_dom_sf"/>
</dbReference>
<dbReference type="Pfam" id="PF02810">
    <property type="entry name" value="SEC-C"/>
    <property type="match status" value="1"/>
</dbReference>
<evidence type="ECO:0000313" key="5">
    <source>
        <dbReference type="Proteomes" id="UP000587586"/>
    </source>
</evidence>
<dbReference type="InterPro" id="IPR019734">
    <property type="entry name" value="TPR_rpt"/>
</dbReference>
<reference evidence="5" key="1">
    <citation type="submission" date="2020-06" db="EMBL/GenBank/DDBJ databases">
        <title>Draft genomic sequecing of Geomonas sp. Red745.</title>
        <authorList>
            <person name="Itoh H."/>
            <person name="Xu Z.X."/>
            <person name="Ushijima N."/>
            <person name="Masuda Y."/>
            <person name="Shiratori Y."/>
            <person name="Senoo K."/>
        </authorList>
    </citation>
    <scope>NUCLEOTIDE SEQUENCE [LARGE SCALE GENOMIC DNA]</scope>
    <source>
        <strain evidence="5">Red745</strain>
    </source>
</reference>
<evidence type="ECO:0000256" key="2">
    <source>
        <dbReference type="ARBA" id="ARBA00022803"/>
    </source>
</evidence>
<protein>
    <submittedName>
        <fullName evidence="4">Uncharacterized protein</fullName>
    </submittedName>
</protein>
<dbReference type="PROSITE" id="PS50005">
    <property type="entry name" value="TPR"/>
    <property type="match status" value="4"/>
</dbReference>